<dbReference type="Proteomes" id="UP000050509">
    <property type="component" value="Unassembled WGS sequence"/>
</dbReference>
<dbReference type="EMBL" id="LJCR01000002">
    <property type="protein sequence ID" value="KPV55015.1"/>
    <property type="molecule type" value="Genomic_DNA"/>
</dbReference>
<keyword evidence="1" id="KW-0472">Membrane</keyword>
<evidence type="ECO:0000256" key="1">
    <source>
        <dbReference type="SAM" id="Phobius"/>
    </source>
</evidence>
<keyword evidence="1" id="KW-1133">Transmembrane helix</keyword>
<organism evidence="2 3">
    <name type="scientific">Kouleothrix aurantiaca</name>
    <dbReference type="NCBI Taxonomy" id="186479"/>
    <lineage>
        <taxon>Bacteria</taxon>
        <taxon>Bacillati</taxon>
        <taxon>Chloroflexota</taxon>
        <taxon>Chloroflexia</taxon>
        <taxon>Chloroflexales</taxon>
        <taxon>Roseiflexineae</taxon>
        <taxon>Roseiflexaceae</taxon>
        <taxon>Kouleothrix</taxon>
    </lineage>
</organism>
<evidence type="ECO:0000313" key="3">
    <source>
        <dbReference type="Proteomes" id="UP000050509"/>
    </source>
</evidence>
<keyword evidence="1" id="KW-0812">Transmembrane</keyword>
<comment type="caution">
    <text evidence="2">The sequence shown here is derived from an EMBL/GenBank/DDBJ whole genome shotgun (WGS) entry which is preliminary data.</text>
</comment>
<reference evidence="2 3" key="1">
    <citation type="submission" date="2015-09" db="EMBL/GenBank/DDBJ databases">
        <title>Draft genome sequence of Kouleothrix aurantiaca JCM 19913.</title>
        <authorList>
            <person name="Hemp J."/>
        </authorList>
    </citation>
    <scope>NUCLEOTIDE SEQUENCE [LARGE SCALE GENOMIC DNA]</scope>
    <source>
        <strain evidence="2 3">COM-B</strain>
    </source>
</reference>
<dbReference type="InterPro" id="IPR018719">
    <property type="entry name" value="DUF2243_membrane"/>
</dbReference>
<evidence type="ECO:0000313" key="2">
    <source>
        <dbReference type="EMBL" id="KPV55015.1"/>
    </source>
</evidence>
<keyword evidence="3" id="KW-1185">Reference proteome</keyword>
<name>A0A0P9DYF7_9CHLR</name>
<accession>A0A0P9DYF7</accession>
<dbReference type="AlphaFoldDB" id="A0A0P9DYF7"/>
<feature type="transmembrane region" description="Helical" evidence="1">
    <location>
        <begin position="56"/>
        <end position="77"/>
    </location>
</feature>
<proteinExistence type="predicted"/>
<sequence>MDERIDDLERPADTSKAARNDPLINGALIALGTLAIVDNILAHWLLGLHRAVPGAWAVYVEVGLVALGAVLLSLGLWREVRARRR</sequence>
<feature type="transmembrane region" description="Helical" evidence="1">
    <location>
        <begin position="23"/>
        <end position="44"/>
    </location>
</feature>
<gene>
    <name evidence="2" type="ORF">SE17_00330</name>
</gene>
<protein>
    <recommendedName>
        <fullName evidence="4">DUF2243 domain-containing protein</fullName>
    </recommendedName>
</protein>
<dbReference type="Pfam" id="PF10002">
    <property type="entry name" value="DUF2243"/>
    <property type="match status" value="1"/>
</dbReference>
<evidence type="ECO:0008006" key="4">
    <source>
        <dbReference type="Google" id="ProtNLM"/>
    </source>
</evidence>